<dbReference type="PROSITE" id="PS50110">
    <property type="entry name" value="RESPONSE_REGULATORY"/>
    <property type="match status" value="1"/>
</dbReference>
<dbReference type="SMART" id="SM00421">
    <property type="entry name" value="HTH_LUXR"/>
    <property type="match status" value="1"/>
</dbReference>
<keyword evidence="1 6" id="KW-0597">Phosphoprotein</keyword>
<dbReference type="InterPro" id="IPR000792">
    <property type="entry name" value="Tscrpt_reg_LuxR_C"/>
</dbReference>
<gene>
    <name evidence="9" type="ORF">D5R40_09250</name>
</gene>
<comment type="caution">
    <text evidence="9">The sequence shown here is derived from an EMBL/GenBank/DDBJ whole genome shotgun (WGS) entry which is preliminary data.</text>
</comment>
<evidence type="ECO:0000256" key="1">
    <source>
        <dbReference type="ARBA" id="ARBA00022553"/>
    </source>
</evidence>
<feature type="domain" description="Response regulatory" evidence="8">
    <location>
        <begin position="10"/>
        <end position="126"/>
    </location>
</feature>
<dbReference type="CDD" id="cd06170">
    <property type="entry name" value="LuxR_C_like"/>
    <property type="match status" value="1"/>
</dbReference>
<dbReference type="OrthoDB" id="466901at2"/>
<dbReference type="Gene3D" id="3.40.50.2300">
    <property type="match status" value="1"/>
</dbReference>
<evidence type="ECO:0000259" key="7">
    <source>
        <dbReference type="PROSITE" id="PS50043"/>
    </source>
</evidence>
<dbReference type="GO" id="GO:0006355">
    <property type="term" value="P:regulation of DNA-templated transcription"/>
    <property type="evidence" value="ECO:0007669"/>
    <property type="project" value="InterPro"/>
</dbReference>
<evidence type="ECO:0000256" key="4">
    <source>
        <dbReference type="ARBA" id="ARBA00023125"/>
    </source>
</evidence>
<keyword evidence="2" id="KW-0902">Two-component regulatory system</keyword>
<protein>
    <submittedName>
        <fullName evidence="9">DNA-binding response regulator</fullName>
    </submittedName>
</protein>
<reference evidence="9 10" key="1">
    <citation type="journal article" date="2018" name="ACS Chem. Biol.">
        <title>Ketoreductase domain dysfunction expands chemodiversity: malyngamide biosynthesis in the cyanobacterium Okeania hirsuta.</title>
        <authorList>
            <person name="Moss N.A."/>
            <person name="Leao T."/>
            <person name="Rankin M."/>
            <person name="McCullough T.M."/>
            <person name="Qu P."/>
            <person name="Korobeynikov A."/>
            <person name="Smith J.L."/>
            <person name="Gerwick L."/>
            <person name="Gerwick W.H."/>
        </authorList>
    </citation>
    <scope>NUCLEOTIDE SEQUENCE [LARGE SCALE GENOMIC DNA]</scope>
    <source>
        <strain evidence="9 10">PAB10Feb10-1</strain>
    </source>
</reference>
<dbReference type="PRINTS" id="PR00038">
    <property type="entry name" value="HTHLUXR"/>
</dbReference>
<name>A0A3N6PZ24_9CYAN</name>
<dbReference type="Gene3D" id="1.10.10.10">
    <property type="entry name" value="Winged helix-like DNA-binding domain superfamily/Winged helix DNA-binding domain"/>
    <property type="match status" value="1"/>
</dbReference>
<dbReference type="InterPro" id="IPR016032">
    <property type="entry name" value="Sig_transdc_resp-reg_C-effctor"/>
</dbReference>
<dbReference type="Pfam" id="PF00072">
    <property type="entry name" value="Response_reg"/>
    <property type="match status" value="1"/>
</dbReference>
<dbReference type="InterPro" id="IPR036388">
    <property type="entry name" value="WH-like_DNA-bd_sf"/>
</dbReference>
<dbReference type="EMBL" id="RCBY01000037">
    <property type="protein sequence ID" value="RQH47220.1"/>
    <property type="molecule type" value="Genomic_DNA"/>
</dbReference>
<evidence type="ECO:0000259" key="8">
    <source>
        <dbReference type="PROSITE" id="PS50110"/>
    </source>
</evidence>
<dbReference type="GO" id="GO:0000156">
    <property type="term" value="F:phosphorelay response regulator activity"/>
    <property type="evidence" value="ECO:0007669"/>
    <property type="project" value="TreeGrafter"/>
</dbReference>
<dbReference type="PANTHER" id="PTHR48111">
    <property type="entry name" value="REGULATOR OF RPOS"/>
    <property type="match status" value="1"/>
</dbReference>
<evidence type="ECO:0000256" key="5">
    <source>
        <dbReference type="ARBA" id="ARBA00023163"/>
    </source>
</evidence>
<evidence type="ECO:0000256" key="3">
    <source>
        <dbReference type="ARBA" id="ARBA00023015"/>
    </source>
</evidence>
<dbReference type="PROSITE" id="PS50043">
    <property type="entry name" value="HTH_LUXR_2"/>
    <property type="match status" value="1"/>
</dbReference>
<keyword evidence="3" id="KW-0805">Transcription regulation</keyword>
<keyword evidence="5" id="KW-0804">Transcription</keyword>
<organism evidence="9 10">
    <name type="scientific">Okeania hirsuta</name>
    <dbReference type="NCBI Taxonomy" id="1458930"/>
    <lineage>
        <taxon>Bacteria</taxon>
        <taxon>Bacillati</taxon>
        <taxon>Cyanobacteriota</taxon>
        <taxon>Cyanophyceae</taxon>
        <taxon>Oscillatoriophycideae</taxon>
        <taxon>Oscillatoriales</taxon>
        <taxon>Microcoleaceae</taxon>
        <taxon>Okeania</taxon>
    </lineage>
</organism>
<evidence type="ECO:0000256" key="6">
    <source>
        <dbReference type="PROSITE-ProRule" id="PRU00169"/>
    </source>
</evidence>
<dbReference type="InterPro" id="IPR001789">
    <property type="entry name" value="Sig_transdc_resp-reg_receiver"/>
</dbReference>
<keyword evidence="4 9" id="KW-0238">DNA-binding</keyword>
<dbReference type="GO" id="GO:0005829">
    <property type="term" value="C:cytosol"/>
    <property type="evidence" value="ECO:0007669"/>
    <property type="project" value="TreeGrafter"/>
</dbReference>
<feature type="domain" description="HTH luxR-type" evidence="7">
    <location>
        <begin position="152"/>
        <end position="217"/>
    </location>
</feature>
<dbReference type="GO" id="GO:0000976">
    <property type="term" value="F:transcription cis-regulatory region binding"/>
    <property type="evidence" value="ECO:0007669"/>
    <property type="project" value="TreeGrafter"/>
</dbReference>
<dbReference type="PANTHER" id="PTHR48111:SF1">
    <property type="entry name" value="TWO-COMPONENT RESPONSE REGULATOR ORR33"/>
    <property type="match status" value="1"/>
</dbReference>
<evidence type="ECO:0000313" key="10">
    <source>
        <dbReference type="Proteomes" id="UP000269154"/>
    </source>
</evidence>
<feature type="modified residue" description="4-aspartylphosphate" evidence="6">
    <location>
        <position position="59"/>
    </location>
</feature>
<dbReference type="Pfam" id="PF00196">
    <property type="entry name" value="GerE"/>
    <property type="match status" value="1"/>
</dbReference>
<dbReference type="SUPFAM" id="SSF46894">
    <property type="entry name" value="C-terminal effector domain of the bipartite response regulators"/>
    <property type="match status" value="1"/>
</dbReference>
<dbReference type="GO" id="GO:0032993">
    <property type="term" value="C:protein-DNA complex"/>
    <property type="evidence" value="ECO:0007669"/>
    <property type="project" value="TreeGrafter"/>
</dbReference>
<dbReference type="AlphaFoldDB" id="A0A3N6PZ24"/>
<dbReference type="SMART" id="SM00448">
    <property type="entry name" value="REC"/>
    <property type="match status" value="1"/>
</dbReference>
<accession>A0A3N6PZ24</accession>
<evidence type="ECO:0000313" key="9">
    <source>
        <dbReference type="EMBL" id="RQH47220.1"/>
    </source>
</evidence>
<dbReference type="Proteomes" id="UP000269154">
    <property type="component" value="Unassembled WGS sequence"/>
</dbReference>
<evidence type="ECO:0000256" key="2">
    <source>
        <dbReference type="ARBA" id="ARBA00023012"/>
    </source>
</evidence>
<dbReference type="RefSeq" id="WP_124147522.1">
    <property type="nucleotide sequence ID" value="NZ_CAWOKI010000280.1"/>
</dbReference>
<dbReference type="SUPFAM" id="SSF52172">
    <property type="entry name" value="CheY-like"/>
    <property type="match status" value="1"/>
</dbReference>
<dbReference type="CDD" id="cd17574">
    <property type="entry name" value="REC_OmpR"/>
    <property type="match status" value="1"/>
</dbReference>
<keyword evidence="10" id="KW-1185">Reference proteome</keyword>
<dbReference type="InterPro" id="IPR011006">
    <property type="entry name" value="CheY-like_superfamily"/>
</dbReference>
<proteinExistence type="predicted"/>
<sequence length="243" mass="28048">MNDNIENKKQILIVDDEDSLRILLKRHLELQGYEVKDTNSGLDALSILEQLNPDLIVSDIMMPQMDGLEFCQRLRSSDLGKLVPFIFLSSKGELEDRILGLSMGADDYINKPVEMRELVAKIEAQLDRSRRVHLEIKKLIEKHLTQTTKSQEIPEPLPLTPAEERVFWEVAQGLTNKQISDRLFISPRTVQTHLSKIMRKLSLENRSQLVRYAFENGYQVPTGQNVNEDQTLKINIKEWTPKN</sequence>
<dbReference type="InterPro" id="IPR039420">
    <property type="entry name" value="WalR-like"/>
</dbReference>